<organism evidence="2 3">
    <name type="scientific">Porites evermanni</name>
    <dbReference type="NCBI Taxonomy" id="104178"/>
    <lineage>
        <taxon>Eukaryota</taxon>
        <taxon>Metazoa</taxon>
        <taxon>Cnidaria</taxon>
        <taxon>Anthozoa</taxon>
        <taxon>Hexacorallia</taxon>
        <taxon>Scleractinia</taxon>
        <taxon>Fungiina</taxon>
        <taxon>Poritidae</taxon>
        <taxon>Porites</taxon>
    </lineage>
</organism>
<accession>A0ABN8PYL4</accession>
<evidence type="ECO:0000313" key="2">
    <source>
        <dbReference type="EMBL" id="CAH3153548.1"/>
    </source>
</evidence>
<proteinExistence type="predicted"/>
<dbReference type="Proteomes" id="UP001159427">
    <property type="component" value="Unassembled WGS sequence"/>
</dbReference>
<name>A0ABN8PYL4_9CNID</name>
<evidence type="ECO:0000256" key="1">
    <source>
        <dbReference type="SAM" id="Coils"/>
    </source>
</evidence>
<dbReference type="EMBL" id="CALNXI010001058">
    <property type="protein sequence ID" value="CAH3153548.1"/>
    <property type="molecule type" value="Genomic_DNA"/>
</dbReference>
<reference evidence="2 3" key="1">
    <citation type="submission" date="2022-05" db="EMBL/GenBank/DDBJ databases">
        <authorList>
            <consortium name="Genoscope - CEA"/>
            <person name="William W."/>
        </authorList>
    </citation>
    <scope>NUCLEOTIDE SEQUENCE [LARGE SCALE GENOMIC DNA]</scope>
</reference>
<comment type="caution">
    <text evidence="2">The sequence shown here is derived from an EMBL/GenBank/DDBJ whole genome shotgun (WGS) entry which is preliminary data.</text>
</comment>
<sequence>MALVSLSFKFFRALETALEAVKNGDARLAVLELKCIKEGGLLLRQHTALLRDQLKEAKKEQQQKVEILTRDMNELYKQEEDLKKKKEELETKKHLLAKERERCSRKKQDAWRRYKQAQTEMKDAESKYKEFQNYWWVPIYGTYLGLRELFESNTTKVREAHNEMQGYERDMERAEEDIAWANSAVWEAEKEQSKILSQVEYLKRQRDACHEKLGDIKTLTTVVMQAVRFWEEVGMLTNTATIKTEQLQILIDLAAEENTERILNSKGLHTTTTSFKDRWMEVAEMITSEKNNLTINGLLVTKTDMSLKH</sequence>
<feature type="coiled-coil region" evidence="1">
    <location>
        <begin position="43"/>
        <end position="191"/>
    </location>
</feature>
<gene>
    <name evidence="2" type="ORF">PEVE_00001110</name>
</gene>
<protein>
    <submittedName>
        <fullName evidence="2">Uncharacterized protein</fullName>
    </submittedName>
</protein>
<keyword evidence="3" id="KW-1185">Reference proteome</keyword>
<evidence type="ECO:0000313" key="3">
    <source>
        <dbReference type="Proteomes" id="UP001159427"/>
    </source>
</evidence>
<keyword evidence="1" id="KW-0175">Coiled coil</keyword>